<keyword evidence="2" id="KW-1185">Reference proteome</keyword>
<name>A0A915KM86_ROMCU</name>
<evidence type="ECO:0000313" key="3">
    <source>
        <dbReference type="WBParaSite" id="nRc.2.0.1.t39952-RA"/>
    </source>
</evidence>
<dbReference type="Proteomes" id="UP000887565">
    <property type="component" value="Unplaced"/>
</dbReference>
<sequence>MYRVQNFKNIRAGSGSKILRLSAPGRGPTKWSDRPENHYNLHAIEYNPLALPCSSRNLPPDINSRDGAESGQNMDHVKDDVSYAQIHVAGTSEK</sequence>
<dbReference type="AlphaFoldDB" id="A0A915KM86"/>
<accession>A0A915KM86</accession>
<protein>
    <submittedName>
        <fullName evidence="3">Uncharacterized protein</fullName>
    </submittedName>
</protein>
<proteinExistence type="predicted"/>
<organism evidence="2 3">
    <name type="scientific">Romanomermis culicivorax</name>
    <name type="common">Nematode worm</name>
    <dbReference type="NCBI Taxonomy" id="13658"/>
    <lineage>
        <taxon>Eukaryota</taxon>
        <taxon>Metazoa</taxon>
        <taxon>Ecdysozoa</taxon>
        <taxon>Nematoda</taxon>
        <taxon>Enoplea</taxon>
        <taxon>Dorylaimia</taxon>
        <taxon>Mermithida</taxon>
        <taxon>Mermithoidea</taxon>
        <taxon>Mermithidae</taxon>
        <taxon>Romanomermis</taxon>
    </lineage>
</organism>
<dbReference type="WBParaSite" id="nRc.2.0.1.t39952-RA">
    <property type="protein sequence ID" value="nRc.2.0.1.t39952-RA"/>
    <property type="gene ID" value="nRc.2.0.1.g39952"/>
</dbReference>
<reference evidence="3" key="1">
    <citation type="submission" date="2022-11" db="UniProtKB">
        <authorList>
            <consortium name="WormBaseParasite"/>
        </authorList>
    </citation>
    <scope>IDENTIFICATION</scope>
</reference>
<feature type="region of interest" description="Disordered" evidence="1">
    <location>
        <begin position="57"/>
        <end position="94"/>
    </location>
</feature>
<evidence type="ECO:0000256" key="1">
    <source>
        <dbReference type="SAM" id="MobiDB-lite"/>
    </source>
</evidence>
<evidence type="ECO:0000313" key="2">
    <source>
        <dbReference type="Proteomes" id="UP000887565"/>
    </source>
</evidence>